<dbReference type="InterPro" id="IPR007138">
    <property type="entry name" value="ABM_dom"/>
</dbReference>
<dbReference type="EMBL" id="JAUSVO010000004">
    <property type="protein sequence ID" value="MDQ0439031.1"/>
    <property type="molecule type" value="Genomic_DNA"/>
</dbReference>
<dbReference type="InterPro" id="IPR011008">
    <property type="entry name" value="Dimeric_a/b-barrel"/>
</dbReference>
<dbReference type="RefSeq" id="WP_266349900.1">
    <property type="nucleotide sequence ID" value="NZ_JAPKNG010000004.1"/>
</dbReference>
<organism evidence="2 3">
    <name type="scientific">Kaistia dalseonensis</name>
    <dbReference type="NCBI Taxonomy" id="410840"/>
    <lineage>
        <taxon>Bacteria</taxon>
        <taxon>Pseudomonadati</taxon>
        <taxon>Pseudomonadota</taxon>
        <taxon>Alphaproteobacteria</taxon>
        <taxon>Hyphomicrobiales</taxon>
        <taxon>Kaistiaceae</taxon>
        <taxon>Kaistia</taxon>
    </lineage>
</organism>
<dbReference type="Pfam" id="PF03992">
    <property type="entry name" value="ABM"/>
    <property type="match status" value="1"/>
</dbReference>
<dbReference type="PROSITE" id="PS51725">
    <property type="entry name" value="ABM"/>
    <property type="match status" value="1"/>
</dbReference>
<evidence type="ECO:0000313" key="3">
    <source>
        <dbReference type="Proteomes" id="UP001241603"/>
    </source>
</evidence>
<proteinExistence type="predicted"/>
<dbReference type="GO" id="GO:0004497">
    <property type="term" value="F:monooxygenase activity"/>
    <property type="evidence" value="ECO:0007669"/>
    <property type="project" value="UniProtKB-KW"/>
</dbReference>
<name>A0ABU0HBY3_9HYPH</name>
<keyword evidence="2" id="KW-0560">Oxidoreductase</keyword>
<evidence type="ECO:0000313" key="2">
    <source>
        <dbReference type="EMBL" id="MDQ0439031.1"/>
    </source>
</evidence>
<keyword evidence="3" id="KW-1185">Reference proteome</keyword>
<reference evidence="2 3" key="1">
    <citation type="submission" date="2023-07" db="EMBL/GenBank/DDBJ databases">
        <title>Genomic Encyclopedia of Type Strains, Phase IV (KMG-IV): sequencing the most valuable type-strain genomes for metagenomic binning, comparative biology and taxonomic classification.</title>
        <authorList>
            <person name="Goeker M."/>
        </authorList>
    </citation>
    <scope>NUCLEOTIDE SEQUENCE [LARGE SCALE GENOMIC DNA]</scope>
    <source>
        <strain evidence="2 3">B6-8</strain>
    </source>
</reference>
<dbReference type="SUPFAM" id="SSF54909">
    <property type="entry name" value="Dimeric alpha+beta barrel"/>
    <property type="match status" value="1"/>
</dbReference>
<evidence type="ECO:0000259" key="1">
    <source>
        <dbReference type="PROSITE" id="PS51725"/>
    </source>
</evidence>
<accession>A0ABU0HBY3</accession>
<protein>
    <submittedName>
        <fullName evidence="2">Quinol monooxygenase YgiN</fullName>
    </submittedName>
</protein>
<dbReference type="Gene3D" id="3.30.70.100">
    <property type="match status" value="1"/>
</dbReference>
<feature type="domain" description="ABM" evidence="1">
    <location>
        <begin position="4"/>
        <end position="98"/>
    </location>
</feature>
<gene>
    <name evidence="2" type="ORF">QO014_003426</name>
</gene>
<comment type="caution">
    <text evidence="2">The sequence shown here is derived from an EMBL/GenBank/DDBJ whole genome shotgun (WGS) entry which is preliminary data.</text>
</comment>
<keyword evidence="2" id="KW-0503">Monooxygenase</keyword>
<dbReference type="Proteomes" id="UP001241603">
    <property type="component" value="Unassembled WGS sequence"/>
</dbReference>
<sequence>MPKIAVIVDYEIVEGKEEALTALINEHARLTLAEEPGCLRFEVIKPIQRNGTPIANKLMLTELYASEPAFTEHEKNPRMPSLREAVAPLLKSSKLTLATLD</sequence>